<evidence type="ECO:0000313" key="1">
    <source>
        <dbReference type="EMBL" id="GAI47150.1"/>
    </source>
</evidence>
<dbReference type="PROSITE" id="PS50293">
    <property type="entry name" value="TPR_REGION"/>
    <property type="match status" value="1"/>
</dbReference>
<accession>X1Q7X4</accession>
<protein>
    <submittedName>
        <fullName evidence="1">Uncharacterized protein</fullName>
    </submittedName>
</protein>
<organism evidence="1">
    <name type="scientific">marine sediment metagenome</name>
    <dbReference type="NCBI Taxonomy" id="412755"/>
    <lineage>
        <taxon>unclassified sequences</taxon>
        <taxon>metagenomes</taxon>
        <taxon>ecological metagenomes</taxon>
    </lineage>
</organism>
<dbReference type="AlphaFoldDB" id="X1Q7X4"/>
<name>X1Q7X4_9ZZZZ</name>
<proteinExistence type="predicted"/>
<dbReference type="Gene3D" id="1.25.40.10">
    <property type="entry name" value="Tetratricopeptide repeat domain"/>
    <property type="match status" value="1"/>
</dbReference>
<sequence length="30" mass="3476">MGLIARAYYRRGSIYHDKGELDKAIGDYDQ</sequence>
<dbReference type="Pfam" id="PF00515">
    <property type="entry name" value="TPR_1"/>
    <property type="match status" value="1"/>
</dbReference>
<dbReference type="InterPro" id="IPR011990">
    <property type="entry name" value="TPR-like_helical_dom_sf"/>
</dbReference>
<comment type="caution">
    <text evidence="1">The sequence shown here is derived from an EMBL/GenBank/DDBJ whole genome shotgun (WGS) entry which is preliminary data.</text>
</comment>
<dbReference type="EMBL" id="BARV01039635">
    <property type="protein sequence ID" value="GAI47150.1"/>
    <property type="molecule type" value="Genomic_DNA"/>
</dbReference>
<feature type="non-terminal residue" evidence="1">
    <location>
        <position position="30"/>
    </location>
</feature>
<reference evidence="1" key="1">
    <citation type="journal article" date="2014" name="Front. Microbiol.">
        <title>High frequency of phylogenetically diverse reductive dehalogenase-homologous genes in deep subseafloor sedimentary metagenomes.</title>
        <authorList>
            <person name="Kawai M."/>
            <person name="Futagami T."/>
            <person name="Toyoda A."/>
            <person name="Takaki Y."/>
            <person name="Nishi S."/>
            <person name="Hori S."/>
            <person name="Arai W."/>
            <person name="Tsubouchi T."/>
            <person name="Morono Y."/>
            <person name="Uchiyama I."/>
            <person name="Ito T."/>
            <person name="Fujiyama A."/>
            <person name="Inagaki F."/>
            <person name="Takami H."/>
        </authorList>
    </citation>
    <scope>NUCLEOTIDE SEQUENCE</scope>
    <source>
        <strain evidence="1">Expedition CK06-06</strain>
    </source>
</reference>
<gene>
    <name evidence="1" type="ORF">S06H3_60690</name>
</gene>
<dbReference type="SUPFAM" id="SSF48452">
    <property type="entry name" value="TPR-like"/>
    <property type="match status" value="1"/>
</dbReference>
<dbReference type="InterPro" id="IPR019734">
    <property type="entry name" value="TPR_rpt"/>
</dbReference>